<gene>
    <name evidence="1" type="ORF">Glove_421g140</name>
</gene>
<organism evidence="1 2">
    <name type="scientific">Diversispora epigaea</name>
    <dbReference type="NCBI Taxonomy" id="1348612"/>
    <lineage>
        <taxon>Eukaryota</taxon>
        <taxon>Fungi</taxon>
        <taxon>Fungi incertae sedis</taxon>
        <taxon>Mucoromycota</taxon>
        <taxon>Glomeromycotina</taxon>
        <taxon>Glomeromycetes</taxon>
        <taxon>Diversisporales</taxon>
        <taxon>Diversisporaceae</taxon>
        <taxon>Diversispora</taxon>
    </lineage>
</organism>
<reference evidence="1 2" key="1">
    <citation type="submission" date="2018-08" db="EMBL/GenBank/DDBJ databases">
        <title>Genome and evolution of the arbuscular mycorrhizal fungus Diversispora epigaea (formerly Glomus versiforme) and its bacterial endosymbionts.</title>
        <authorList>
            <person name="Sun X."/>
            <person name="Fei Z."/>
            <person name="Harrison M."/>
        </authorList>
    </citation>
    <scope>NUCLEOTIDE SEQUENCE [LARGE SCALE GENOMIC DNA]</scope>
    <source>
        <strain evidence="1 2">IT104</strain>
    </source>
</reference>
<dbReference type="Proteomes" id="UP000266861">
    <property type="component" value="Unassembled WGS sequence"/>
</dbReference>
<dbReference type="OrthoDB" id="2435398at2759"/>
<protein>
    <recommendedName>
        <fullName evidence="3">Reverse transcriptase domain-containing protein</fullName>
    </recommendedName>
</protein>
<dbReference type="AlphaFoldDB" id="A0A397GWD9"/>
<sequence length="335" mass="38709">MVNNLHLQSKKKLSVQVSVVTYVDDTNWITSNKQNMEKILTIANEFYQINDITINKSKSYLIVINANSQTKLDDLLMGDEMLHPVTNDYPIRSLEVYVMENAIYIFNAVIIKNKTLLPTTTPNTLIHAKEVYNVCYLWDHQLQMHSNNLFNRLNDKAICKTHNMTFKLSRNINNNLLIKRGNITIEEILDDESPKPGWFRILKNKLLTDIKTRVLSAELQTTLAICKTHNMTFKLSRNINNNLLIKRGNITIEEILDDESPKPGWFRILKNKLLTDIKTRVLSAELQTTLGERYNICNWNIGKQNTNINWVAIQNNGGTYPLIGKKEKCLIMMNS</sequence>
<accession>A0A397GWD9</accession>
<dbReference type="EMBL" id="PQFF01000373">
    <property type="protein sequence ID" value="RHZ54957.1"/>
    <property type="molecule type" value="Genomic_DNA"/>
</dbReference>
<evidence type="ECO:0008006" key="3">
    <source>
        <dbReference type="Google" id="ProtNLM"/>
    </source>
</evidence>
<comment type="caution">
    <text evidence="1">The sequence shown here is derived from an EMBL/GenBank/DDBJ whole genome shotgun (WGS) entry which is preliminary data.</text>
</comment>
<keyword evidence="2" id="KW-1185">Reference proteome</keyword>
<evidence type="ECO:0000313" key="1">
    <source>
        <dbReference type="EMBL" id="RHZ54957.1"/>
    </source>
</evidence>
<evidence type="ECO:0000313" key="2">
    <source>
        <dbReference type="Proteomes" id="UP000266861"/>
    </source>
</evidence>
<proteinExistence type="predicted"/>
<name>A0A397GWD9_9GLOM</name>